<keyword evidence="4" id="KW-0862">Zinc</keyword>
<dbReference type="Gene3D" id="3.20.20.70">
    <property type="entry name" value="Aldolase class I"/>
    <property type="match status" value="1"/>
</dbReference>
<accession>A0ABR9CFR8</accession>
<evidence type="ECO:0000256" key="4">
    <source>
        <dbReference type="ARBA" id="ARBA00022833"/>
    </source>
</evidence>
<organism evidence="6 7">
    <name type="scientific">Roseibium polysiphoniae</name>
    <dbReference type="NCBI Taxonomy" id="2571221"/>
    <lineage>
        <taxon>Bacteria</taxon>
        <taxon>Pseudomonadati</taxon>
        <taxon>Pseudomonadota</taxon>
        <taxon>Alphaproteobacteria</taxon>
        <taxon>Hyphomicrobiales</taxon>
        <taxon>Stappiaceae</taxon>
        <taxon>Roseibium</taxon>
    </lineage>
</organism>
<dbReference type="PANTHER" id="PTHR37418:SF2">
    <property type="entry name" value="3-KETO-5-AMINOHEXANOATE CLEAVAGE ENZYME"/>
    <property type="match status" value="1"/>
</dbReference>
<evidence type="ECO:0000256" key="5">
    <source>
        <dbReference type="SAM" id="MobiDB-lite"/>
    </source>
</evidence>
<name>A0ABR9CFR8_9HYPH</name>
<comment type="cofactor">
    <cofactor evidence="1">
        <name>Zn(2+)</name>
        <dbReference type="ChEBI" id="CHEBI:29105"/>
    </cofactor>
</comment>
<dbReference type="InterPro" id="IPR013785">
    <property type="entry name" value="Aldolase_TIM"/>
</dbReference>
<evidence type="ECO:0000256" key="2">
    <source>
        <dbReference type="ARBA" id="ARBA00022679"/>
    </source>
</evidence>
<reference evidence="6 7" key="1">
    <citation type="submission" date="2020-09" db="EMBL/GenBank/DDBJ databases">
        <title>The genome sequence of type strain Labrenzia polysiphoniae KACC 19711.</title>
        <authorList>
            <person name="Liu Y."/>
        </authorList>
    </citation>
    <scope>NUCLEOTIDE SEQUENCE [LARGE SCALE GENOMIC DNA]</scope>
    <source>
        <strain evidence="6 7">KACC 19711</strain>
    </source>
</reference>
<feature type="region of interest" description="Disordered" evidence="5">
    <location>
        <begin position="1"/>
        <end position="20"/>
    </location>
</feature>
<evidence type="ECO:0000313" key="7">
    <source>
        <dbReference type="Proteomes" id="UP000615687"/>
    </source>
</evidence>
<evidence type="ECO:0000313" key="6">
    <source>
        <dbReference type="EMBL" id="MBD8877747.1"/>
    </source>
</evidence>
<keyword evidence="7" id="KW-1185">Reference proteome</keyword>
<dbReference type="InterPro" id="IPR008567">
    <property type="entry name" value="BKACE"/>
</dbReference>
<sequence>MNSLPKIMVAPNGARRTKADHPALPMTIGETVAAAVACHEAGADGLHAHVRDAAGAHVLDAGLYRELLTEMREQVPKMAVQITTEAVGKYSPAEQCKLVHDVVPEFVSIAVREMIPEDPSGEVRDFYSWTREAGIAVQHILYSAEDLGRFYKMVELDVFGGHEHQLLFVLGRYAEQQESVPSGLDPFLATVADASLELELDWGVCAFGHRETDCLVHAISNGGKARIGFENGLWNRDGELAADNADRVRELVAAVSR</sequence>
<comment type="caution">
    <text evidence="6">The sequence shown here is derived from an EMBL/GenBank/DDBJ whole genome shotgun (WGS) entry which is preliminary data.</text>
</comment>
<protein>
    <submittedName>
        <fullName evidence="6">3-keto-5-aminohexanoate cleavage protein</fullName>
    </submittedName>
</protein>
<gene>
    <name evidence="6" type="ORF">IG617_15720</name>
</gene>
<dbReference type="RefSeq" id="WP_192110171.1">
    <property type="nucleotide sequence ID" value="NZ_JACYXJ010000005.1"/>
</dbReference>
<keyword evidence="3" id="KW-0479">Metal-binding</keyword>
<proteinExistence type="predicted"/>
<dbReference type="Proteomes" id="UP000615687">
    <property type="component" value="Unassembled WGS sequence"/>
</dbReference>
<evidence type="ECO:0000256" key="1">
    <source>
        <dbReference type="ARBA" id="ARBA00001947"/>
    </source>
</evidence>
<evidence type="ECO:0000256" key="3">
    <source>
        <dbReference type="ARBA" id="ARBA00022723"/>
    </source>
</evidence>
<dbReference type="PANTHER" id="PTHR37418">
    <property type="entry name" value="3-KETO-5-AMINOHEXANOATE CLEAVAGE ENZYME-RELATED"/>
    <property type="match status" value="1"/>
</dbReference>
<dbReference type="EMBL" id="JACYXJ010000005">
    <property type="protein sequence ID" value="MBD8877747.1"/>
    <property type="molecule type" value="Genomic_DNA"/>
</dbReference>
<dbReference type="Pfam" id="PF05853">
    <property type="entry name" value="BKACE"/>
    <property type="match status" value="1"/>
</dbReference>
<keyword evidence="2" id="KW-0808">Transferase</keyword>